<accession>A0A919ERZ2</accession>
<evidence type="ECO:0000313" key="3">
    <source>
        <dbReference type="Proteomes" id="UP000632849"/>
    </source>
</evidence>
<evidence type="ECO:0000313" key="2">
    <source>
        <dbReference type="EMBL" id="GHG22055.1"/>
    </source>
</evidence>
<reference evidence="2" key="2">
    <citation type="submission" date="2020-09" db="EMBL/GenBank/DDBJ databases">
        <authorList>
            <person name="Sun Q."/>
            <person name="Ohkuma M."/>
        </authorList>
    </citation>
    <scope>NUCLEOTIDE SEQUENCE</scope>
    <source>
        <strain evidence="2">JCM 4122</strain>
    </source>
</reference>
<comment type="caution">
    <text evidence="2">The sequence shown here is derived from an EMBL/GenBank/DDBJ whole genome shotgun (WGS) entry which is preliminary data.</text>
</comment>
<protein>
    <submittedName>
        <fullName evidence="2">Uncharacterized protein</fullName>
    </submittedName>
</protein>
<name>A0A919ERZ2_STRFL</name>
<keyword evidence="3" id="KW-1185">Reference proteome</keyword>
<dbReference type="Proteomes" id="UP000632849">
    <property type="component" value="Unassembled WGS sequence"/>
</dbReference>
<feature type="region of interest" description="Disordered" evidence="1">
    <location>
        <begin position="1"/>
        <end position="29"/>
    </location>
</feature>
<dbReference type="AlphaFoldDB" id="A0A919ERZ2"/>
<reference evidence="2" key="1">
    <citation type="journal article" date="2014" name="Int. J. Syst. Evol. Microbiol.">
        <title>Complete genome sequence of Corynebacterium casei LMG S-19264T (=DSM 44701T), isolated from a smear-ripened cheese.</title>
        <authorList>
            <consortium name="US DOE Joint Genome Institute (JGI-PGF)"/>
            <person name="Walter F."/>
            <person name="Albersmeier A."/>
            <person name="Kalinowski J."/>
            <person name="Ruckert C."/>
        </authorList>
    </citation>
    <scope>NUCLEOTIDE SEQUENCE</scope>
    <source>
        <strain evidence="2">JCM 4122</strain>
    </source>
</reference>
<gene>
    <name evidence="2" type="ORF">GCM10017667_67200</name>
</gene>
<dbReference type="EMBL" id="BNBE01000003">
    <property type="protein sequence ID" value="GHG22055.1"/>
    <property type="molecule type" value="Genomic_DNA"/>
</dbReference>
<sequence length="74" mass="7732">MPKSVRGSASGAGCGDIVGNTSTPDGRRTYLQNGGRAAQKVLVGWREHAEGSVHSGVGVEERQLVAVQKVLNDE</sequence>
<evidence type="ECO:0000256" key="1">
    <source>
        <dbReference type="SAM" id="MobiDB-lite"/>
    </source>
</evidence>
<organism evidence="2 3">
    <name type="scientific">Streptomyces filamentosus</name>
    <name type="common">Streptomyces roseosporus</name>
    <dbReference type="NCBI Taxonomy" id="67294"/>
    <lineage>
        <taxon>Bacteria</taxon>
        <taxon>Bacillati</taxon>
        <taxon>Actinomycetota</taxon>
        <taxon>Actinomycetes</taxon>
        <taxon>Kitasatosporales</taxon>
        <taxon>Streptomycetaceae</taxon>
        <taxon>Streptomyces</taxon>
    </lineage>
</organism>
<proteinExistence type="predicted"/>